<reference evidence="3 4" key="1">
    <citation type="submission" date="2015-03" db="EMBL/GenBank/DDBJ databases">
        <title>RNA-seq based gene annotation and comparative genomics of four Zymoseptoria species reveal species-specific pathogenicity related genes and transposable element activity.</title>
        <authorList>
            <person name="Grandaubert J."/>
            <person name="Bhattacharyya A."/>
            <person name="Stukenbrock E.H."/>
        </authorList>
    </citation>
    <scope>NUCLEOTIDE SEQUENCE [LARGE SCALE GENOMIC DNA]</scope>
    <source>
        <strain evidence="3 4">Zb18110</strain>
    </source>
</reference>
<keyword evidence="4" id="KW-1185">Reference proteome</keyword>
<feature type="region of interest" description="Disordered" evidence="1">
    <location>
        <begin position="420"/>
        <end position="479"/>
    </location>
</feature>
<feature type="compositionally biased region" description="Basic and acidic residues" evidence="1">
    <location>
        <begin position="420"/>
        <end position="431"/>
    </location>
</feature>
<evidence type="ECO:0000256" key="1">
    <source>
        <dbReference type="SAM" id="MobiDB-lite"/>
    </source>
</evidence>
<dbReference type="SUPFAM" id="SSF52113">
    <property type="entry name" value="BRCT domain"/>
    <property type="match status" value="1"/>
</dbReference>
<feature type="compositionally biased region" description="Low complexity" evidence="1">
    <location>
        <begin position="160"/>
        <end position="183"/>
    </location>
</feature>
<feature type="compositionally biased region" description="Basic residues" evidence="1">
    <location>
        <begin position="24"/>
        <end position="39"/>
    </location>
</feature>
<dbReference type="EMBL" id="LAFY01000590">
    <property type="protein sequence ID" value="KJX96850.1"/>
    <property type="molecule type" value="Genomic_DNA"/>
</dbReference>
<feature type="compositionally biased region" description="Polar residues" evidence="1">
    <location>
        <begin position="654"/>
        <end position="670"/>
    </location>
</feature>
<feature type="compositionally biased region" description="Acidic residues" evidence="1">
    <location>
        <begin position="287"/>
        <end position="313"/>
    </location>
</feature>
<feature type="compositionally biased region" description="Acidic residues" evidence="1">
    <location>
        <begin position="432"/>
        <end position="441"/>
    </location>
</feature>
<feature type="region of interest" description="Disordered" evidence="1">
    <location>
        <begin position="997"/>
        <end position="1023"/>
    </location>
</feature>
<feature type="compositionally biased region" description="Basic and acidic residues" evidence="1">
    <location>
        <begin position="235"/>
        <end position="245"/>
    </location>
</feature>
<feature type="compositionally biased region" description="Low complexity" evidence="1">
    <location>
        <begin position="40"/>
        <end position="59"/>
    </location>
</feature>
<dbReference type="InterPro" id="IPR001357">
    <property type="entry name" value="BRCT_dom"/>
</dbReference>
<evidence type="ECO:0000313" key="3">
    <source>
        <dbReference type="EMBL" id="KJX96850.1"/>
    </source>
</evidence>
<accession>A0A0F4GKX4</accession>
<feature type="region of interest" description="Disordered" evidence="1">
    <location>
        <begin position="1"/>
        <end position="383"/>
    </location>
</feature>
<dbReference type="Gene3D" id="3.40.50.10190">
    <property type="entry name" value="BRCT domain"/>
    <property type="match status" value="1"/>
</dbReference>
<sequence>MVSTRGGARTGTDEIAPADEIPLRKKPVRKAAAKPRAKPTAKPTITKAATAKTTTNAKPASEKRTTRSKKTASELEQETVDDEVDELDQEEHAEEIKVARKVTSVARKVTSRPKKTEEPEKVAPAPKARDTSKTTAIATSRTAKRRLVDDDAPALPPPTKSAATRATRATASKSKAPPLSPKKITQVAKAPGRSTRNAKAPASKPAKSTAAAKPATRRRNVSDENADISNARSADGNDEHSKEEVATSSTAHSKPLVSRSKVTEDETPMSSRPTTPAGSPPANLDDEKGDEGTDLGMESESESEAEDDQEISADELFGPKTPMKRVSPREQSRFISAQRSPQRGDASMATPARRFAVLGTQRGTPQTQKPYCKPTVPSSELRPMTVARARDRAMVFPKLQPLSALAAPNVDMDLQKEGSEVEHNGLEKSSEETEVAEEDFLDQPNSVAEEREESSGILHSKVASDPDDETTDGPEDITINFGDDTLVFGKQLAESRQEPIIHFSMEDVRPTMSATTLVNGFEGKTLLNTEAYDANETIMEDEEMEDVSDGRGDVSGCSEDSVIITRETAIHDESMLDDCALDDSLEAFQLSARTPRPETIVWGNLRDDVTIPFNFNGDVSPCRALPQAEATELLSINNAEAAGTPTESKGVPATTHTHGTSADRTTSGTVRQSFDATVNLSEFIDASFLAERQQNTPTPITPAVDRQLNKTVDHNCEEHVALPMPNFEFPSTPSHEPFPMLPDVPDRNALQDTPHYALPTIATRRKSLPSIVYRTPVRDGARPQTAVGASMPRVLHPFADKMAARDGSMNTAATPDRRLSTMAGDRSASRNRTPFTGMPRAGTSRLSSPRADGRTTPSKTYAEGFAVSSSLARSEATLTIRQSPSKTPRTSGSTSKRQTPTERFPGLPSRETYEELAGSPAVHTPGSSAAFMTPVSAAAPAERFPGLPPAQNYEELAAAVVKDSTKAAADKTTTPQREVQERYPGLPHRRTYEEHARTAMPPSRFRTPAAQAAKRPATTRKPSSLRKIALKAAGSHTPVQTPLKAASITPGQVPCTPHPSAPLKGVNAYVEVFLSDGSCATTTYISVLQALGAKTTKTLNTDRVTHVVYKEGSPTTLQRLRHHNRQVEEGVGSMIHCVNGRWVNDCKEFGKHVDELNEAYIVELDDFHAAKRRRKSMEPMSLINIGGNVVRDRKSSSSLGRSAMLKLISSPAETGASTPPMEGTPANKENNGDDSFTGIESPETPAYLAAPESLVQQTAPANRIRKLDLQAGEVKNRRLTFWDGGA</sequence>
<comment type="caution">
    <text evidence="3">The sequence shown here is derived from an EMBL/GenBank/DDBJ whole genome shotgun (WGS) entry which is preliminary data.</text>
</comment>
<feature type="domain" description="BRCT" evidence="2">
    <location>
        <begin position="1058"/>
        <end position="1160"/>
    </location>
</feature>
<dbReference type="CDD" id="cd17716">
    <property type="entry name" value="BRCT_microcephalin_rpt1"/>
    <property type="match status" value="1"/>
</dbReference>
<dbReference type="InterPro" id="IPR036420">
    <property type="entry name" value="BRCT_dom_sf"/>
</dbReference>
<feature type="region of interest" description="Disordered" evidence="1">
    <location>
        <begin position="641"/>
        <end position="670"/>
    </location>
</feature>
<evidence type="ECO:0000313" key="4">
    <source>
        <dbReference type="Proteomes" id="UP000033647"/>
    </source>
</evidence>
<feature type="compositionally biased region" description="Basic and acidic residues" evidence="1">
    <location>
        <begin position="114"/>
        <end position="132"/>
    </location>
</feature>
<dbReference type="STRING" id="1047168.A0A0F4GKX4"/>
<feature type="compositionally biased region" description="Acidic residues" evidence="1">
    <location>
        <begin position="465"/>
        <end position="475"/>
    </location>
</feature>
<organism evidence="3 4">
    <name type="scientific">Zymoseptoria brevis</name>
    <dbReference type="NCBI Taxonomy" id="1047168"/>
    <lineage>
        <taxon>Eukaryota</taxon>
        <taxon>Fungi</taxon>
        <taxon>Dikarya</taxon>
        <taxon>Ascomycota</taxon>
        <taxon>Pezizomycotina</taxon>
        <taxon>Dothideomycetes</taxon>
        <taxon>Dothideomycetidae</taxon>
        <taxon>Mycosphaerellales</taxon>
        <taxon>Mycosphaerellaceae</taxon>
        <taxon>Zymoseptoria</taxon>
    </lineage>
</organism>
<feature type="compositionally biased region" description="Low complexity" evidence="1">
    <location>
        <begin position="198"/>
        <end position="214"/>
    </location>
</feature>
<feature type="compositionally biased region" description="Polar residues" evidence="1">
    <location>
        <begin position="268"/>
        <end position="277"/>
    </location>
</feature>
<feature type="compositionally biased region" description="Acidic residues" evidence="1">
    <location>
        <begin position="75"/>
        <end position="93"/>
    </location>
</feature>
<dbReference type="Proteomes" id="UP000033647">
    <property type="component" value="Unassembled WGS sequence"/>
</dbReference>
<dbReference type="OrthoDB" id="2384350at2759"/>
<dbReference type="PROSITE" id="PS50172">
    <property type="entry name" value="BRCT"/>
    <property type="match status" value="1"/>
</dbReference>
<gene>
    <name evidence="3" type="ORF">TI39_contig598g00007</name>
</gene>
<name>A0A0F4GKX4_9PEZI</name>
<feature type="compositionally biased region" description="Polar residues" evidence="1">
    <location>
        <begin position="867"/>
        <end position="898"/>
    </location>
</feature>
<proteinExistence type="predicted"/>
<feature type="region of interest" description="Disordered" evidence="1">
    <location>
        <begin position="802"/>
        <end position="921"/>
    </location>
</feature>
<feature type="region of interest" description="Disordered" evidence="1">
    <location>
        <begin position="1209"/>
        <end position="1252"/>
    </location>
</feature>
<protein>
    <recommendedName>
        <fullName evidence="2">BRCT domain-containing protein</fullName>
    </recommendedName>
</protein>
<evidence type="ECO:0000259" key="2">
    <source>
        <dbReference type="PROSITE" id="PS50172"/>
    </source>
</evidence>